<dbReference type="Pfam" id="PF00561">
    <property type="entry name" value="Abhydrolase_1"/>
    <property type="match status" value="1"/>
</dbReference>
<dbReference type="STRING" id="1230383.M5EDF6"/>
<accession>M5EDF6</accession>
<proteinExistence type="predicted"/>
<dbReference type="SUPFAM" id="SSF53474">
    <property type="entry name" value="alpha/beta-Hydrolases"/>
    <property type="match status" value="1"/>
</dbReference>
<dbReference type="PANTHER" id="PTHR43433">
    <property type="entry name" value="HYDROLASE, ALPHA/BETA FOLD FAMILY PROTEIN"/>
    <property type="match status" value="1"/>
</dbReference>
<evidence type="ECO:0000256" key="2">
    <source>
        <dbReference type="ARBA" id="ARBA00048461"/>
    </source>
</evidence>
<dbReference type="Gene3D" id="3.40.50.1820">
    <property type="entry name" value="alpha/beta hydrolase"/>
    <property type="match status" value="1"/>
</dbReference>
<name>M5EDF6_MALS4</name>
<dbReference type="VEuPathDB" id="FungiDB:MSYG_4200"/>
<comment type="catalytic activity">
    <reaction evidence="2">
        <text>a monoacylglycerol + H2O = glycerol + a fatty acid + H(+)</text>
        <dbReference type="Rhea" id="RHEA:15245"/>
        <dbReference type="ChEBI" id="CHEBI:15377"/>
        <dbReference type="ChEBI" id="CHEBI:15378"/>
        <dbReference type="ChEBI" id="CHEBI:17408"/>
        <dbReference type="ChEBI" id="CHEBI:17754"/>
        <dbReference type="ChEBI" id="CHEBI:28868"/>
    </reaction>
</comment>
<reference evidence="4" key="1">
    <citation type="journal article" date="2017" name="Nucleic Acids Res.">
        <title>Proteogenomics produces comprehensive and highly accurate protein-coding gene annotation in a complete genome assembly of Malassezia sympodialis.</title>
        <authorList>
            <person name="Zhu Y."/>
            <person name="Engstroem P.G."/>
            <person name="Tellgren-Roth C."/>
            <person name="Baudo C.D."/>
            <person name="Kennell J.C."/>
            <person name="Sun S."/>
            <person name="Billmyre R.B."/>
            <person name="Schroeder M.S."/>
            <person name="Andersson A."/>
            <person name="Holm T."/>
            <person name="Sigurgeirsson B."/>
            <person name="Wu G."/>
            <person name="Sankaranarayanan S.R."/>
            <person name="Siddharthan R."/>
            <person name="Sanyal K."/>
            <person name="Lundeberg J."/>
            <person name="Nystedt B."/>
            <person name="Boekhout T."/>
            <person name="Dawson T.L. Jr."/>
            <person name="Heitman J."/>
            <person name="Scheynius A."/>
            <person name="Lehtioe J."/>
        </authorList>
    </citation>
    <scope>NUCLEOTIDE SEQUENCE [LARGE SCALE GENOMIC DNA]</scope>
    <source>
        <strain evidence="4">ATCC 42132</strain>
    </source>
</reference>
<dbReference type="EMBL" id="LT671827">
    <property type="protein sequence ID" value="SHO79849.1"/>
    <property type="molecule type" value="Genomic_DNA"/>
</dbReference>
<dbReference type="PANTHER" id="PTHR43433:SF5">
    <property type="entry name" value="AB HYDROLASE-1 DOMAIN-CONTAINING PROTEIN"/>
    <property type="match status" value="1"/>
</dbReference>
<evidence type="ECO:0000313" key="4">
    <source>
        <dbReference type="Proteomes" id="UP000186303"/>
    </source>
</evidence>
<dbReference type="Proteomes" id="UP000186303">
    <property type="component" value="Chromosome 7"/>
</dbReference>
<evidence type="ECO:0000313" key="3">
    <source>
        <dbReference type="EMBL" id="SHO79849.1"/>
    </source>
</evidence>
<dbReference type="OrthoDB" id="8119704at2759"/>
<dbReference type="KEGG" id="msym:MSY001_3113"/>
<dbReference type="OMA" id="YEYFDIQ"/>
<sequence length="304" mass="33353">MTDTFHTRDGARIGYRVLGREHAGPALALVNGMSAVMEDWLALAHALAETRRVVVLDHRGIGASYLTHDESEDITIELMAQDVIDLVRSLGVRVVHLLGFSMGGLVVQAILTHPDAHPTPDGAGVAVQGLEVRRVVLTATFTRAPRTEFRLEDVPRPAHGSPADRARAASRYMLEMQYDPAVIGPGGALEATLEAHLAASETLRRPAMLIMQQAKAISLYRGRDALRRVPRGLPVAVIHGRRDRMVAYDESADLLARLPGAERLLPATDAHDPEAFGHMWFDYFALRAWVKPLTHFLDRPGAKI</sequence>
<dbReference type="InterPro" id="IPR000073">
    <property type="entry name" value="AB_hydrolase_1"/>
</dbReference>
<comment type="catalytic activity">
    <reaction evidence="1">
        <text>a diacylglycerol + H2O = a monoacylglycerol + a fatty acid + H(+)</text>
        <dbReference type="Rhea" id="RHEA:32731"/>
        <dbReference type="ChEBI" id="CHEBI:15377"/>
        <dbReference type="ChEBI" id="CHEBI:15378"/>
        <dbReference type="ChEBI" id="CHEBI:17408"/>
        <dbReference type="ChEBI" id="CHEBI:18035"/>
        <dbReference type="ChEBI" id="CHEBI:28868"/>
    </reaction>
</comment>
<dbReference type="AlphaFoldDB" id="M5EDF6"/>
<dbReference type="HOGENOM" id="CLU_020336_25_0_1"/>
<dbReference type="InterPro" id="IPR050471">
    <property type="entry name" value="AB_hydrolase"/>
</dbReference>
<gene>
    <name evidence="3" type="ORF">MSYG_4200</name>
</gene>
<dbReference type="InterPro" id="IPR029058">
    <property type="entry name" value="AB_hydrolase_fold"/>
</dbReference>
<protein>
    <submittedName>
        <fullName evidence="3">Uncharacterized protein</fullName>
    </submittedName>
</protein>
<evidence type="ECO:0000256" key="1">
    <source>
        <dbReference type="ARBA" id="ARBA00047591"/>
    </source>
</evidence>
<organism evidence="3 4">
    <name type="scientific">Malassezia sympodialis (strain ATCC 42132)</name>
    <name type="common">Atopic eczema-associated yeast</name>
    <dbReference type="NCBI Taxonomy" id="1230383"/>
    <lineage>
        <taxon>Eukaryota</taxon>
        <taxon>Fungi</taxon>
        <taxon>Dikarya</taxon>
        <taxon>Basidiomycota</taxon>
        <taxon>Ustilaginomycotina</taxon>
        <taxon>Malasseziomycetes</taxon>
        <taxon>Malasseziales</taxon>
        <taxon>Malasseziaceae</taxon>
        <taxon>Malassezia</taxon>
    </lineage>
</organism>
<keyword evidence="4" id="KW-1185">Reference proteome</keyword>
<dbReference type="RefSeq" id="XP_018741606.1">
    <property type="nucleotide sequence ID" value="XM_018885003.1"/>
</dbReference>